<protein>
    <submittedName>
        <fullName evidence="1">Uncharacterized protein</fullName>
    </submittedName>
</protein>
<reference evidence="1" key="1">
    <citation type="submission" date="2022-11" db="EMBL/GenBank/DDBJ databases">
        <title>Genome Sequence of Nemania bipapillata.</title>
        <authorList>
            <person name="Buettner E."/>
        </authorList>
    </citation>
    <scope>NUCLEOTIDE SEQUENCE</scope>
    <source>
        <strain evidence="1">CP14</strain>
    </source>
</reference>
<comment type="caution">
    <text evidence="1">The sequence shown here is derived from an EMBL/GenBank/DDBJ whole genome shotgun (WGS) entry which is preliminary data.</text>
</comment>
<dbReference type="EMBL" id="JAPESX010000122">
    <property type="protein sequence ID" value="KAJ8123135.1"/>
    <property type="molecule type" value="Genomic_DNA"/>
</dbReference>
<gene>
    <name evidence="1" type="ORF">ONZ43_g842</name>
</gene>
<name>A0ACC2J6S6_9PEZI</name>
<keyword evidence="2" id="KW-1185">Reference proteome</keyword>
<evidence type="ECO:0000313" key="2">
    <source>
        <dbReference type="Proteomes" id="UP001153334"/>
    </source>
</evidence>
<sequence>MPGTISESRNQLIVPTIDISNFIFDPSSAGANEVVKKVRDACVETGFFQIVGHGMPKQIQDGLFQASKKFFALPMDEKLALDARKTVGRRGYDALESQAYDPKVLSDLKEASSLGPDEFREPVEQYYQAINQLALKILELVARTLPYNTEIFSRFSSGHVIAPLRLLHYPPALAQNQLQNGKTQFGAGAHTDFGAITLLIQDENSGLEVWDPRANGWISVKPTPEAFVVNVGDMLSAWTGGSIFLRWEL</sequence>
<proteinExistence type="predicted"/>
<dbReference type="Proteomes" id="UP001153334">
    <property type="component" value="Unassembled WGS sequence"/>
</dbReference>
<evidence type="ECO:0000313" key="1">
    <source>
        <dbReference type="EMBL" id="KAJ8123135.1"/>
    </source>
</evidence>
<organism evidence="1 2">
    <name type="scientific">Nemania bipapillata</name>
    <dbReference type="NCBI Taxonomy" id="110536"/>
    <lineage>
        <taxon>Eukaryota</taxon>
        <taxon>Fungi</taxon>
        <taxon>Dikarya</taxon>
        <taxon>Ascomycota</taxon>
        <taxon>Pezizomycotina</taxon>
        <taxon>Sordariomycetes</taxon>
        <taxon>Xylariomycetidae</taxon>
        <taxon>Xylariales</taxon>
        <taxon>Xylariaceae</taxon>
        <taxon>Nemania</taxon>
    </lineage>
</organism>
<accession>A0ACC2J6S6</accession>